<comment type="caution">
    <text evidence="1">The sequence shown here is derived from an EMBL/GenBank/DDBJ whole genome shotgun (WGS) entry which is preliminary data.</text>
</comment>
<reference evidence="1" key="1">
    <citation type="submission" date="2020-12" db="EMBL/GenBank/DDBJ databases">
        <title>WGS assembly of Carya illinoinensis cv. Pawnee.</title>
        <authorList>
            <person name="Platts A."/>
            <person name="Shu S."/>
            <person name="Wright S."/>
            <person name="Barry K."/>
            <person name="Edger P."/>
            <person name="Pires J.C."/>
            <person name="Schmutz J."/>
        </authorList>
    </citation>
    <scope>NUCLEOTIDE SEQUENCE</scope>
    <source>
        <tissue evidence="1">Leaf</tissue>
    </source>
</reference>
<dbReference type="EMBL" id="CM031822">
    <property type="protein sequence ID" value="KAG6629280.1"/>
    <property type="molecule type" value="Genomic_DNA"/>
</dbReference>
<evidence type="ECO:0000313" key="2">
    <source>
        <dbReference type="Proteomes" id="UP000811609"/>
    </source>
</evidence>
<sequence>MLLSPIHRQERRQQNTATKAIQNIVVKMT</sequence>
<organism evidence="1 2">
    <name type="scientific">Carya illinoinensis</name>
    <name type="common">Pecan</name>
    <dbReference type="NCBI Taxonomy" id="32201"/>
    <lineage>
        <taxon>Eukaryota</taxon>
        <taxon>Viridiplantae</taxon>
        <taxon>Streptophyta</taxon>
        <taxon>Embryophyta</taxon>
        <taxon>Tracheophyta</taxon>
        <taxon>Spermatophyta</taxon>
        <taxon>Magnoliopsida</taxon>
        <taxon>eudicotyledons</taxon>
        <taxon>Gunneridae</taxon>
        <taxon>Pentapetalae</taxon>
        <taxon>rosids</taxon>
        <taxon>fabids</taxon>
        <taxon>Fagales</taxon>
        <taxon>Juglandaceae</taxon>
        <taxon>Carya</taxon>
    </lineage>
</organism>
<evidence type="ECO:0000313" key="1">
    <source>
        <dbReference type="EMBL" id="KAG6629280.1"/>
    </source>
</evidence>
<dbReference type="Proteomes" id="UP000811609">
    <property type="component" value="Chromosome 14"/>
</dbReference>
<accession>A0A8T1NKG0</accession>
<proteinExistence type="predicted"/>
<name>A0A8T1NKG0_CARIL</name>
<gene>
    <name evidence="1" type="ORF">CIPAW_14G074100</name>
</gene>
<keyword evidence="2" id="KW-1185">Reference proteome</keyword>
<protein>
    <submittedName>
        <fullName evidence="1">Uncharacterized protein</fullName>
    </submittedName>
</protein>
<dbReference type="AlphaFoldDB" id="A0A8T1NKG0"/>